<organism evidence="1 2">
    <name type="scientific">Panagrolaimus sp. ES5</name>
    <dbReference type="NCBI Taxonomy" id="591445"/>
    <lineage>
        <taxon>Eukaryota</taxon>
        <taxon>Metazoa</taxon>
        <taxon>Ecdysozoa</taxon>
        <taxon>Nematoda</taxon>
        <taxon>Chromadorea</taxon>
        <taxon>Rhabditida</taxon>
        <taxon>Tylenchina</taxon>
        <taxon>Panagrolaimomorpha</taxon>
        <taxon>Panagrolaimoidea</taxon>
        <taxon>Panagrolaimidae</taxon>
        <taxon>Panagrolaimus</taxon>
    </lineage>
</organism>
<protein>
    <submittedName>
        <fullName evidence="2">Uncharacterized protein</fullName>
    </submittedName>
</protein>
<name>A0AC34FJ06_9BILA</name>
<evidence type="ECO:0000313" key="2">
    <source>
        <dbReference type="WBParaSite" id="ES5_v2.g17275.t1"/>
    </source>
</evidence>
<dbReference type="Proteomes" id="UP000887579">
    <property type="component" value="Unplaced"/>
</dbReference>
<proteinExistence type="predicted"/>
<accession>A0AC34FJ06</accession>
<evidence type="ECO:0000313" key="1">
    <source>
        <dbReference type="Proteomes" id="UP000887579"/>
    </source>
</evidence>
<reference evidence="2" key="1">
    <citation type="submission" date="2022-11" db="UniProtKB">
        <authorList>
            <consortium name="WormBaseParasite"/>
        </authorList>
    </citation>
    <scope>IDENTIFICATION</scope>
</reference>
<sequence>MIKSQFPIYDNDLIAEQGFIAFFDESESCPLEFLCKEKPFKILNENQILLVGSAYSFFQIRQQPCQWRFSAPDGYGFKIVIKNFNISAPTSLTIENTTDIIAK</sequence>
<dbReference type="WBParaSite" id="ES5_v2.g17275.t1">
    <property type="protein sequence ID" value="ES5_v2.g17275.t1"/>
    <property type="gene ID" value="ES5_v2.g17275"/>
</dbReference>